<evidence type="ECO:0000313" key="1">
    <source>
        <dbReference type="EMBL" id="PRY47351.1"/>
    </source>
</evidence>
<evidence type="ECO:0000313" key="2">
    <source>
        <dbReference type="Proteomes" id="UP000238375"/>
    </source>
</evidence>
<accession>A0A2T0TNY8</accession>
<reference evidence="1 2" key="1">
    <citation type="submission" date="2018-03" db="EMBL/GenBank/DDBJ databases">
        <title>Genomic Encyclopedia of Archaeal and Bacterial Type Strains, Phase II (KMG-II): from individual species to whole genera.</title>
        <authorList>
            <person name="Goeker M."/>
        </authorList>
    </citation>
    <scope>NUCLEOTIDE SEQUENCE [LARGE SCALE GENOMIC DNA]</scope>
    <source>
        <strain evidence="1 2">DSM 28354</strain>
    </source>
</reference>
<dbReference type="Gene3D" id="2.40.160.60">
    <property type="entry name" value="Outer membrane protein transport protein (OMPP1/FadL/TodX)"/>
    <property type="match status" value="1"/>
</dbReference>
<dbReference type="AlphaFoldDB" id="A0A2T0TNY8"/>
<comment type="caution">
    <text evidence="1">The sequence shown here is derived from an EMBL/GenBank/DDBJ whole genome shotgun (WGS) entry which is preliminary data.</text>
</comment>
<dbReference type="Proteomes" id="UP000238375">
    <property type="component" value="Unassembled WGS sequence"/>
</dbReference>
<dbReference type="RefSeq" id="WP_211300806.1">
    <property type="nucleotide sequence ID" value="NZ_PVTE01000001.1"/>
</dbReference>
<sequence>MLRIYARVGRLIGSSVLAIVLVSSLAHGQGLGNTPYSALGLGDMYPVGNAANLGMGGVGISNPNPFYLNLQNPALLATRPPVTVFEVGLQGLSRSLTQQTGTSTQNQKNFGANLGYLAVAFPANPRWSMSINLRPFTYVNYATAQTQLVPGTNRTGVYTYEGSGGLNKASFATGLKLFEKKNVYIGGEASFLFGNITNSSSAYVLINGNGTDTQINLLNRVNYGDVVFKLGAAWRPKLSENWTLNLGATYDPETRVRGTQTDIYQLTQGASPLAVPDTARINASGKSTLPQQIHGGISIERNNRFTAGVDVGYQQWSRFTNANSVNAGLLDAITTAVGFELTPKPNSTRYRDLITYRAGAQYNQMPYEIAGARIKDMNVSAGFSLPLGRYRVNQVTMSLIYGQRGMLVPSQVREQYLRVALGFSLADRWFIKRVID</sequence>
<gene>
    <name evidence="1" type="ORF">CLV58_101419</name>
</gene>
<name>A0A2T0TNY8_9BACT</name>
<keyword evidence="2" id="KW-1185">Reference proteome</keyword>
<protein>
    <submittedName>
        <fullName evidence="1">Long-subunit fatty acid transport protein</fullName>
    </submittedName>
</protein>
<dbReference type="EMBL" id="PVTE01000001">
    <property type="protein sequence ID" value="PRY47351.1"/>
    <property type="molecule type" value="Genomic_DNA"/>
</dbReference>
<dbReference type="SUPFAM" id="SSF56935">
    <property type="entry name" value="Porins"/>
    <property type="match status" value="1"/>
</dbReference>
<organism evidence="1 2">
    <name type="scientific">Spirosoma oryzae</name>
    <dbReference type="NCBI Taxonomy" id="1469603"/>
    <lineage>
        <taxon>Bacteria</taxon>
        <taxon>Pseudomonadati</taxon>
        <taxon>Bacteroidota</taxon>
        <taxon>Cytophagia</taxon>
        <taxon>Cytophagales</taxon>
        <taxon>Cytophagaceae</taxon>
        <taxon>Spirosoma</taxon>
    </lineage>
</organism>
<proteinExistence type="predicted"/>